<gene>
    <name evidence="1" type="ordered locus">Aazo_1189</name>
</gene>
<evidence type="ECO:0008006" key="3">
    <source>
        <dbReference type="Google" id="ProtNLM"/>
    </source>
</evidence>
<protein>
    <recommendedName>
        <fullName evidence="3">DUF433 domain-containing protein</fullName>
    </recommendedName>
</protein>
<name>D7E386_NOSA0</name>
<dbReference type="eggNOG" id="COG2442">
    <property type="taxonomic scope" value="Bacteria"/>
</dbReference>
<dbReference type="AlphaFoldDB" id="D7E386"/>
<dbReference type="Proteomes" id="UP000001511">
    <property type="component" value="Chromosome"/>
</dbReference>
<accession>D7E386</accession>
<sequence>MIEFYGKTDPRDIPAYTIKDAPKYLRIPSETINSWVKGRNYPTANGVNFFKPLILTRELKPTLLSFTNLVEIHVVRAIRKDHKIQLDKVRKALDYIYEQFQVPHPLAREEFRTDGVDLFIEKYGFLINASKPGQTDLKDALNTHLERIEPDPTGLAIKLYPFTRSHEGDNPRIFVIDPRIAFGHLVIADTRIAISVLAERHHRGDSIDDLADDYECDHSIIEEAIRCEYLPTA</sequence>
<dbReference type="Pfam" id="PF04255">
    <property type="entry name" value="DUF433"/>
    <property type="match status" value="1"/>
</dbReference>
<dbReference type="InterPro" id="IPR009057">
    <property type="entry name" value="Homeodomain-like_sf"/>
</dbReference>
<evidence type="ECO:0000313" key="1">
    <source>
        <dbReference type="EMBL" id="ADI63509.1"/>
    </source>
</evidence>
<proteinExistence type="predicted"/>
<organism evidence="1 2">
    <name type="scientific">Nostoc azollae (strain 0708)</name>
    <name type="common">Anabaena azollae (strain 0708)</name>
    <dbReference type="NCBI Taxonomy" id="551115"/>
    <lineage>
        <taxon>Bacteria</taxon>
        <taxon>Bacillati</taxon>
        <taxon>Cyanobacteriota</taxon>
        <taxon>Cyanophyceae</taxon>
        <taxon>Nostocales</taxon>
        <taxon>Nostocaceae</taxon>
        <taxon>Trichormus</taxon>
    </lineage>
</organism>
<dbReference type="KEGG" id="naz:Aazo_1189"/>
<dbReference type="InterPro" id="IPR036388">
    <property type="entry name" value="WH-like_DNA-bd_sf"/>
</dbReference>
<dbReference type="EMBL" id="CP002059">
    <property type="protein sequence ID" value="ADI63509.1"/>
    <property type="molecule type" value="Genomic_DNA"/>
</dbReference>
<evidence type="ECO:0000313" key="2">
    <source>
        <dbReference type="Proteomes" id="UP000001511"/>
    </source>
</evidence>
<dbReference type="InterPro" id="IPR007367">
    <property type="entry name" value="DUF433"/>
</dbReference>
<dbReference type="OrthoDB" id="940717at2"/>
<dbReference type="RefSeq" id="WP_013190527.1">
    <property type="nucleotide sequence ID" value="NC_014248.1"/>
</dbReference>
<keyword evidence="2" id="KW-1185">Reference proteome</keyword>
<dbReference type="HOGENOM" id="CLU_092327_0_0_3"/>
<reference evidence="1 2" key="1">
    <citation type="journal article" date="2010" name="PLoS ONE">
        <title>Genome erosion in a nitrogen-fixing vertically transmitted endosymbiotic multicellular cyanobacterium.</title>
        <authorList>
            <person name="Ran L."/>
            <person name="Larsson J."/>
            <person name="Vigil-Stenman T."/>
            <person name="Nylander J.A."/>
            <person name="Ininbergs K."/>
            <person name="Zheng W.W."/>
            <person name="Lapidus A."/>
            <person name="Lowry S."/>
            <person name="Haselkorn R."/>
            <person name="Bergman B."/>
        </authorList>
    </citation>
    <scope>NUCLEOTIDE SEQUENCE [LARGE SCALE GENOMIC DNA]</scope>
    <source>
        <strain evidence="1 2">0708</strain>
    </source>
</reference>
<dbReference type="Gene3D" id="1.10.10.10">
    <property type="entry name" value="Winged helix-like DNA-binding domain superfamily/Winged helix DNA-binding domain"/>
    <property type="match status" value="1"/>
</dbReference>
<dbReference type="SUPFAM" id="SSF46689">
    <property type="entry name" value="Homeodomain-like"/>
    <property type="match status" value="1"/>
</dbReference>
<dbReference type="STRING" id="551115.Aazo_1189"/>